<evidence type="ECO:0000313" key="2">
    <source>
        <dbReference type="EMBL" id="KAG8629767.1"/>
    </source>
</evidence>
<feature type="chain" id="PRO_5035450247" evidence="1">
    <location>
        <begin position="19"/>
        <end position="164"/>
    </location>
</feature>
<proteinExistence type="predicted"/>
<accession>A0A8K0L5W0</accession>
<organism evidence="2 3">
    <name type="scientific">Elsinoe batatas</name>
    <dbReference type="NCBI Taxonomy" id="2601811"/>
    <lineage>
        <taxon>Eukaryota</taxon>
        <taxon>Fungi</taxon>
        <taxon>Dikarya</taxon>
        <taxon>Ascomycota</taxon>
        <taxon>Pezizomycotina</taxon>
        <taxon>Dothideomycetes</taxon>
        <taxon>Dothideomycetidae</taxon>
        <taxon>Myriangiales</taxon>
        <taxon>Elsinoaceae</taxon>
        <taxon>Elsinoe</taxon>
    </lineage>
</organism>
<evidence type="ECO:0000256" key="1">
    <source>
        <dbReference type="SAM" id="SignalP"/>
    </source>
</evidence>
<evidence type="ECO:0000313" key="3">
    <source>
        <dbReference type="Proteomes" id="UP000809789"/>
    </source>
</evidence>
<name>A0A8K0L5W0_9PEZI</name>
<keyword evidence="1" id="KW-0732">Signal</keyword>
<feature type="signal peptide" evidence="1">
    <location>
        <begin position="1"/>
        <end position="18"/>
    </location>
</feature>
<sequence length="164" mass="16442">MQFTTVATVLALAGAALANPAPQQITVTASSTTVVTVTSCAAAVTSCPARLVTQTATTTYVYPAGTPGALYPFACATGGACNFGTGVVTYKVPQPTGGYRGPSFTGGAGQMKAGAALAGVGAVAALLLDTTFFACRAGMVSASKEDRIAMRFTTSILRLQDTRS</sequence>
<keyword evidence="3" id="KW-1185">Reference proteome</keyword>
<dbReference type="AlphaFoldDB" id="A0A8K0L5W0"/>
<dbReference type="OrthoDB" id="10456150at2759"/>
<dbReference type="EMBL" id="JAESVG020000002">
    <property type="protein sequence ID" value="KAG8629767.1"/>
    <property type="molecule type" value="Genomic_DNA"/>
</dbReference>
<gene>
    <name evidence="2" type="ORF">KVT40_001386</name>
</gene>
<comment type="caution">
    <text evidence="2">The sequence shown here is derived from an EMBL/GenBank/DDBJ whole genome shotgun (WGS) entry which is preliminary data.</text>
</comment>
<dbReference type="Proteomes" id="UP000809789">
    <property type="component" value="Unassembled WGS sequence"/>
</dbReference>
<protein>
    <submittedName>
        <fullName evidence="2">Uncharacterized protein</fullName>
    </submittedName>
</protein>
<reference evidence="2" key="1">
    <citation type="submission" date="2021-07" db="EMBL/GenBank/DDBJ databases">
        <title>Elsinoe batatas strain:CRI-CJ2 Genome sequencing and assembly.</title>
        <authorList>
            <person name="Huang L."/>
        </authorList>
    </citation>
    <scope>NUCLEOTIDE SEQUENCE</scope>
    <source>
        <strain evidence="2">CRI-CJ2</strain>
    </source>
</reference>